<name>A0A4V1F5F4_9VIRU</name>
<sequence>MSGIEAALIAGAAALGSAGLSYAGGAARNQASSAQAMASNLFELGSMRESNAYNQVNAQQAQQFDAEQGAIARGFNAAEADKSRFFAATEGDVAYDRTAQQAALAREFDANAMNQQQAFQERMASQAQSFSAQMSNSAYQRAMADMRAAGLNPMLAYSQGGASSPVGVPAAGGLLASPSPSATPVSGPMASGQNVSGPSAAGAPSARGHMADIHDALSGALNTGFNAAGAVGSQFSLAAGLKKTESEIAVNDALASRTRLESITEAGKPEVQNSENLRLRAAAELARLQGGEAAARTGLAGSQSAAALAAAGESSARSAFISGPEGDLARARVNQIAQDMKHQMETPGGYGPTEITGWLRLLRQLGSDVSNAGVSAPSAPVNLMDKPARSVR</sequence>
<evidence type="ECO:0000256" key="1">
    <source>
        <dbReference type="SAM" id="MobiDB-lite"/>
    </source>
</evidence>
<accession>A0A4V1F5F4</accession>
<evidence type="ECO:0000313" key="2">
    <source>
        <dbReference type="EMBL" id="QCQ84873.1"/>
    </source>
</evidence>
<dbReference type="Proteomes" id="UP000323406">
    <property type="component" value="Segment"/>
</dbReference>
<reference evidence="2" key="1">
    <citation type="submission" date="2018-12" db="EMBL/GenBank/DDBJ databases">
        <title>Singled stranded DNA viruses identified in blackflies (Austrosimulium ungulatum) sampled in New Zealand.</title>
        <authorList>
            <person name="Kraberger S."/>
            <person name="Fontenele R.S."/>
            <person name="Schmidlin K."/>
            <person name="Walters M."/>
            <person name="Varsani A."/>
        </authorList>
    </citation>
    <scope>NUCLEOTIDE SEQUENCE [LARGE SCALE GENOMIC DNA]</scope>
    <source>
        <strain evidence="2">110</strain>
    </source>
</reference>
<feature type="compositionally biased region" description="Low complexity" evidence="1">
    <location>
        <begin position="196"/>
        <end position="206"/>
    </location>
</feature>
<dbReference type="EMBL" id="MK249182">
    <property type="protein sequence ID" value="QCQ84873.1"/>
    <property type="molecule type" value="Genomic_DNA"/>
</dbReference>
<protein>
    <submittedName>
        <fullName evidence="2">DNA pilot protein</fullName>
    </submittedName>
</protein>
<feature type="region of interest" description="Disordered" evidence="1">
    <location>
        <begin position="371"/>
        <end position="392"/>
    </location>
</feature>
<feature type="region of interest" description="Disordered" evidence="1">
    <location>
        <begin position="178"/>
        <end position="206"/>
    </location>
</feature>
<organism evidence="2">
    <name type="scientific">Blackfly microvirus SF02</name>
    <dbReference type="NCBI Taxonomy" id="2576452"/>
    <lineage>
        <taxon>Viruses</taxon>
        <taxon>Monodnaviria</taxon>
        <taxon>Sangervirae</taxon>
        <taxon>Phixviricota</taxon>
        <taxon>Malgrandaviricetes</taxon>
        <taxon>Petitvirales</taxon>
        <taxon>Microviridae</taxon>
        <taxon>Microvirus</taxon>
    </lineage>
</organism>
<proteinExistence type="predicted"/>